<dbReference type="Pfam" id="PF12937">
    <property type="entry name" value="F-box-like"/>
    <property type="match status" value="1"/>
</dbReference>
<dbReference type="STRING" id="1437425.CSEC_0635"/>
<dbReference type="Proteomes" id="UP000031552">
    <property type="component" value="Unassembled WGS sequence"/>
</dbReference>
<dbReference type="SUPFAM" id="SSF81383">
    <property type="entry name" value="F-box domain"/>
    <property type="match status" value="1"/>
</dbReference>
<keyword evidence="1" id="KW-1133">Transmembrane helix</keyword>
<dbReference type="InterPro" id="IPR036047">
    <property type="entry name" value="F-box-like_dom_sf"/>
</dbReference>
<evidence type="ECO:0000259" key="2">
    <source>
        <dbReference type="PROSITE" id="PS50181"/>
    </source>
</evidence>
<dbReference type="EMBL" id="CCEJ010000003">
    <property type="protein sequence ID" value="CDR33468.1"/>
    <property type="molecule type" value="Genomic_DNA"/>
</dbReference>
<protein>
    <submittedName>
        <fullName evidence="3">Membrane protein</fullName>
    </submittedName>
</protein>
<keyword evidence="1" id="KW-0472">Membrane</keyword>
<keyword evidence="4" id="KW-1185">Reference proteome</keyword>
<reference evidence="3" key="2">
    <citation type="submission" date="2014-09" db="EMBL/GenBank/DDBJ databases">
        <title>Criblamydia sequanensis harbors a mega-plasmid encoding arsenite resistance.</title>
        <authorList>
            <person name="Bertelli C."/>
            <person name="Goesmann A."/>
            <person name="Greub G."/>
        </authorList>
    </citation>
    <scope>NUCLEOTIDE SEQUENCE [LARGE SCALE GENOMIC DNA]</scope>
    <source>
        <strain evidence="3">CRIB-18</strain>
    </source>
</reference>
<proteinExistence type="predicted"/>
<dbReference type="OrthoDB" id="9696541at2"/>
<dbReference type="SMART" id="SM00256">
    <property type="entry name" value="FBOX"/>
    <property type="match status" value="1"/>
</dbReference>
<name>A0A090D1C8_9BACT</name>
<accession>A0A090D1C8</accession>
<organism evidence="3 4">
    <name type="scientific">Candidatus Criblamydia sequanensis CRIB-18</name>
    <dbReference type="NCBI Taxonomy" id="1437425"/>
    <lineage>
        <taxon>Bacteria</taxon>
        <taxon>Pseudomonadati</taxon>
        <taxon>Chlamydiota</taxon>
        <taxon>Chlamydiia</taxon>
        <taxon>Parachlamydiales</taxon>
        <taxon>Candidatus Criblamydiaceae</taxon>
        <taxon>Candidatus Criblamydia</taxon>
    </lineage>
</organism>
<evidence type="ECO:0000256" key="1">
    <source>
        <dbReference type="SAM" id="Phobius"/>
    </source>
</evidence>
<dbReference type="InterPro" id="IPR001810">
    <property type="entry name" value="F-box_dom"/>
</dbReference>
<reference evidence="3" key="1">
    <citation type="submission" date="2013-12" db="EMBL/GenBank/DDBJ databases">
        <authorList>
            <person name="Linke B."/>
        </authorList>
    </citation>
    <scope>NUCLEOTIDE SEQUENCE [LARGE SCALE GENOMIC DNA]</scope>
    <source>
        <strain evidence="3">CRIB-18</strain>
    </source>
</reference>
<dbReference type="RefSeq" id="WP_041016955.1">
    <property type="nucleotide sequence ID" value="NZ_CCEJ010000003.1"/>
</dbReference>
<evidence type="ECO:0000313" key="3">
    <source>
        <dbReference type="EMBL" id="CDR33468.1"/>
    </source>
</evidence>
<dbReference type="AlphaFoldDB" id="A0A090D1C8"/>
<evidence type="ECO:0000313" key="4">
    <source>
        <dbReference type="Proteomes" id="UP000031552"/>
    </source>
</evidence>
<dbReference type="Gene3D" id="1.20.1280.50">
    <property type="match status" value="1"/>
</dbReference>
<keyword evidence="1" id="KW-0812">Transmembrane</keyword>
<dbReference type="PROSITE" id="PS50181">
    <property type="entry name" value="FBOX"/>
    <property type="match status" value="1"/>
</dbReference>
<feature type="domain" description="F-box" evidence="2">
    <location>
        <begin position="2"/>
        <end position="48"/>
    </location>
</feature>
<feature type="transmembrane region" description="Helical" evidence="1">
    <location>
        <begin position="202"/>
        <end position="223"/>
    </location>
</feature>
<comment type="caution">
    <text evidence="3">The sequence shown here is derived from an EMBL/GenBank/DDBJ whole genome shotgun (WGS) entry which is preliminary data.</text>
</comment>
<sequence>MNSQINDFPDELLINIFSHLNPNELANAGLASKKWHNLSCDDFLWKELFRDIPVDYDDNGFRNALFQMKKITDYQQVIEDFEAFSDAVEENQKADYECLFLKNPGCFLNIKFGVVRNPNDKTSIKRQVLFIKELPFNGSMIYGMGREKRIQARLPSSLSEKMINKSGDQEIIRVMSALYGQVARTDYALDIGRRTLSQIQTIQTAISTGVVVAFIFGLAYYNIAF</sequence>
<gene>
    <name evidence="3" type="ORF">CSEC_0635</name>
</gene>